<gene>
    <name evidence="2" type="ORF">PIB30_042725</name>
</gene>
<proteinExistence type="predicted"/>
<comment type="caution">
    <text evidence="2">The sequence shown here is derived from an EMBL/GenBank/DDBJ whole genome shotgun (WGS) entry which is preliminary data.</text>
</comment>
<protein>
    <submittedName>
        <fullName evidence="2">Uncharacterized protein</fullName>
    </submittedName>
</protein>
<accession>A0ABU6QGU3</accession>
<name>A0ABU6QGU3_9FABA</name>
<feature type="region of interest" description="Disordered" evidence="1">
    <location>
        <begin position="96"/>
        <end position="115"/>
    </location>
</feature>
<evidence type="ECO:0000256" key="1">
    <source>
        <dbReference type="SAM" id="MobiDB-lite"/>
    </source>
</evidence>
<organism evidence="2 3">
    <name type="scientific">Stylosanthes scabra</name>
    <dbReference type="NCBI Taxonomy" id="79078"/>
    <lineage>
        <taxon>Eukaryota</taxon>
        <taxon>Viridiplantae</taxon>
        <taxon>Streptophyta</taxon>
        <taxon>Embryophyta</taxon>
        <taxon>Tracheophyta</taxon>
        <taxon>Spermatophyta</taxon>
        <taxon>Magnoliopsida</taxon>
        <taxon>eudicotyledons</taxon>
        <taxon>Gunneridae</taxon>
        <taxon>Pentapetalae</taxon>
        <taxon>rosids</taxon>
        <taxon>fabids</taxon>
        <taxon>Fabales</taxon>
        <taxon>Fabaceae</taxon>
        <taxon>Papilionoideae</taxon>
        <taxon>50 kb inversion clade</taxon>
        <taxon>dalbergioids sensu lato</taxon>
        <taxon>Dalbergieae</taxon>
        <taxon>Pterocarpus clade</taxon>
        <taxon>Stylosanthes</taxon>
    </lineage>
</organism>
<keyword evidence="3" id="KW-1185">Reference proteome</keyword>
<sequence>MLTPSYHRFDPITKAPLQTLAIRVLGKSSSWAKLEHDSTILTPSWYLKLLPQRLSHNGEEAETTWRPRLREPVKSRDREAKCEELGLRQWHEEGRLTASRRRDVNSDTGEWQHLR</sequence>
<reference evidence="2 3" key="1">
    <citation type="journal article" date="2023" name="Plants (Basel)">
        <title>Bridging the Gap: Combining Genomics and Transcriptomics Approaches to Understand Stylosanthes scabra, an Orphan Legume from the Brazilian Caatinga.</title>
        <authorList>
            <person name="Ferreira-Neto J.R.C."/>
            <person name="da Silva M.D."/>
            <person name="Binneck E."/>
            <person name="de Melo N.F."/>
            <person name="da Silva R.H."/>
            <person name="de Melo A.L.T.M."/>
            <person name="Pandolfi V."/>
            <person name="Bustamante F.O."/>
            <person name="Brasileiro-Vidal A.C."/>
            <person name="Benko-Iseppon A.M."/>
        </authorList>
    </citation>
    <scope>NUCLEOTIDE SEQUENCE [LARGE SCALE GENOMIC DNA]</scope>
    <source>
        <tissue evidence="2">Leaves</tissue>
    </source>
</reference>
<dbReference type="Proteomes" id="UP001341840">
    <property type="component" value="Unassembled WGS sequence"/>
</dbReference>
<evidence type="ECO:0000313" key="3">
    <source>
        <dbReference type="Proteomes" id="UP001341840"/>
    </source>
</evidence>
<dbReference type="EMBL" id="JASCZI010000245">
    <property type="protein sequence ID" value="MED6110419.1"/>
    <property type="molecule type" value="Genomic_DNA"/>
</dbReference>
<evidence type="ECO:0000313" key="2">
    <source>
        <dbReference type="EMBL" id="MED6110419.1"/>
    </source>
</evidence>